<dbReference type="PANTHER" id="PTHR10869:SF180">
    <property type="entry name" value="FE2OG DIOXYGENASE DOMAIN-CONTAINING PROTEIN"/>
    <property type="match status" value="1"/>
</dbReference>
<keyword evidence="4" id="KW-0223">Dioxygenase</keyword>
<feature type="compositionally biased region" description="Basic and acidic residues" evidence="7">
    <location>
        <begin position="168"/>
        <end position="191"/>
    </location>
</feature>
<comment type="caution">
    <text evidence="10">The sequence shown here is derived from an EMBL/GenBank/DDBJ whole genome shotgun (WGS) entry which is preliminary data.</text>
</comment>
<dbReference type="GO" id="GO:0004656">
    <property type="term" value="F:procollagen-proline 4-dioxygenase activity"/>
    <property type="evidence" value="ECO:0007669"/>
    <property type="project" value="TreeGrafter"/>
</dbReference>
<feature type="compositionally biased region" description="Basic and acidic residues" evidence="7">
    <location>
        <begin position="150"/>
        <end position="159"/>
    </location>
</feature>
<dbReference type="Proteomes" id="UP001497497">
    <property type="component" value="Unassembled WGS sequence"/>
</dbReference>
<reference evidence="10 11" key="1">
    <citation type="submission" date="2024-04" db="EMBL/GenBank/DDBJ databases">
        <authorList>
            <consortium name="Genoscope - CEA"/>
            <person name="William W."/>
        </authorList>
    </citation>
    <scope>NUCLEOTIDE SEQUENCE [LARGE SCALE GENOMIC DNA]</scope>
</reference>
<feature type="transmembrane region" description="Helical" evidence="8">
    <location>
        <begin position="59"/>
        <end position="79"/>
    </location>
</feature>
<evidence type="ECO:0000256" key="8">
    <source>
        <dbReference type="SAM" id="Phobius"/>
    </source>
</evidence>
<dbReference type="GO" id="GO:0031418">
    <property type="term" value="F:L-ascorbic acid binding"/>
    <property type="evidence" value="ECO:0007669"/>
    <property type="project" value="UniProtKB-KW"/>
</dbReference>
<dbReference type="GO" id="GO:0005506">
    <property type="term" value="F:iron ion binding"/>
    <property type="evidence" value="ECO:0007669"/>
    <property type="project" value="InterPro"/>
</dbReference>
<feature type="region of interest" description="Disordered" evidence="7">
    <location>
        <begin position="233"/>
        <end position="271"/>
    </location>
</feature>
<dbReference type="GO" id="GO:0005783">
    <property type="term" value="C:endoplasmic reticulum"/>
    <property type="evidence" value="ECO:0007669"/>
    <property type="project" value="TreeGrafter"/>
</dbReference>
<name>A0AAV2HXE4_LYMST</name>
<comment type="cofactor">
    <cofactor evidence="1">
        <name>L-ascorbate</name>
        <dbReference type="ChEBI" id="CHEBI:38290"/>
    </cofactor>
</comment>
<keyword evidence="6" id="KW-0408">Iron</keyword>
<dbReference type="InterPro" id="IPR044862">
    <property type="entry name" value="Pro_4_hyd_alph_FE2OG_OXY"/>
</dbReference>
<keyword evidence="8" id="KW-0812">Transmembrane</keyword>
<dbReference type="SMART" id="SM00702">
    <property type="entry name" value="P4Hc"/>
    <property type="match status" value="1"/>
</dbReference>
<feature type="region of interest" description="Disordered" evidence="7">
    <location>
        <begin position="130"/>
        <end position="212"/>
    </location>
</feature>
<dbReference type="InterPro" id="IPR005123">
    <property type="entry name" value="Oxoglu/Fe-dep_dioxygenase_dom"/>
</dbReference>
<evidence type="ECO:0000256" key="7">
    <source>
        <dbReference type="SAM" id="MobiDB-lite"/>
    </source>
</evidence>
<keyword evidence="2" id="KW-0479">Metal-binding</keyword>
<dbReference type="InterPro" id="IPR006620">
    <property type="entry name" value="Pro_4_hyd_alph"/>
</dbReference>
<dbReference type="FunFam" id="2.60.120.620:FF:000054">
    <property type="entry name" value="Prolyl 4-hydroxylase subunit alpha-1"/>
    <property type="match status" value="1"/>
</dbReference>
<keyword evidence="3" id="KW-0847">Vitamin C</keyword>
<dbReference type="Pfam" id="PF13640">
    <property type="entry name" value="2OG-FeII_Oxy_3"/>
    <property type="match status" value="1"/>
</dbReference>
<evidence type="ECO:0000259" key="9">
    <source>
        <dbReference type="PROSITE" id="PS51471"/>
    </source>
</evidence>
<protein>
    <recommendedName>
        <fullName evidence="9">Fe2OG dioxygenase domain-containing protein</fullName>
    </recommendedName>
</protein>
<accession>A0AAV2HXE4</accession>
<dbReference type="PROSITE" id="PS51471">
    <property type="entry name" value="FE2OG_OXY"/>
    <property type="match status" value="1"/>
</dbReference>
<keyword evidence="8" id="KW-1133">Transmembrane helix</keyword>
<dbReference type="PANTHER" id="PTHR10869">
    <property type="entry name" value="PROLYL 4-HYDROXYLASE ALPHA SUBUNIT"/>
    <property type="match status" value="1"/>
</dbReference>
<dbReference type="InterPro" id="IPR045054">
    <property type="entry name" value="P4HA-like"/>
</dbReference>
<keyword evidence="11" id="KW-1185">Reference proteome</keyword>
<dbReference type="Gene3D" id="2.60.120.620">
    <property type="entry name" value="q2cbj1_9rhob like domain"/>
    <property type="match status" value="1"/>
</dbReference>
<evidence type="ECO:0000256" key="2">
    <source>
        <dbReference type="ARBA" id="ARBA00022723"/>
    </source>
</evidence>
<evidence type="ECO:0000256" key="3">
    <source>
        <dbReference type="ARBA" id="ARBA00022896"/>
    </source>
</evidence>
<keyword evidence="5" id="KW-0560">Oxidoreductase</keyword>
<gene>
    <name evidence="10" type="ORF">GSLYS_00012617001</name>
</gene>
<proteinExistence type="predicted"/>
<evidence type="ECO:0000256" key="1">
    <source>
        <dbReference type="ARBA" id="ARBA00001961"/>
    </source>
</evidence>
<evidence type="ECO:0000313" key="10">
    <source>
        <dbReference type="EMBL" id="CAL1538796.1"/>
    </source>
</evidence>
<evidence type="ECO:0000313" key="11">
    <source>
        <dbReference type="Proteomes" id="UP001497497"/>
    </source>
</evidence>
<dbReference type="AlphaFoldDB" id="A0AAV2HXE4"/>
<sequence>MARKRVPAKTKPPVVDSPTSQQGKSDESKHLGSPQMRSPNNQHKNHDDSAFRLTSHARVLFLICLILGLIGVLFFPKIISLVNSVNDVGLTLGFRDVKDIRQQQKVELSPLKTKQNEDDDYDEEVTIMKGDLMEDEEIQKEEPPLDEDNERNNRADTRKTIVSPLQNKADEKNQTKDKNAEKTSSDKKKSASSETGSKIPPRNGRVGPGKPIILNAETDHIVLDPSQMKIIDSPSQKQSEHQNKRNPNSKKQEKETGNEKKNKEKEKQIAGNETIEDEIQNFQSTFHTTFTPKKIFDGGRRIPPVELLAQKPTNSSVKVFLFDDFLSAEECAGLMRAHDSHVKALNKTPILCFDSVETLRSHLKDVKKNIRVTPNDFTPGTKCVNTSFSLQLTAWLKGNWSYSTAFYPGESVFSKVAADRIQKAMGLDPKSGGKFQITSYPIGKAYKEHTDCLLDGKDSRDRVVSVLMYLNDVDDGGETRFPELGIWVKPKRGRALVWNNMSPEGYCEPHSKHIASVVKKGSKYVLIRWYYYKTFYSLGRRPPAPHLPAREALQAMVMCDVYNSGSCRWYDEWSYEHLLEYERNKLTLI</sequence>
<evidence type="ECO:0000256" key="4">
    <source>
        <dbReference type="ARBA" id="ARBA00022964"/>
    </source>
</evidence>
<evidence type="ECO:0000256" key="6">
    <source>
        <dbReference type="ARBA" id="ARBA00023004"/>
    </source>
</evidence>
<evidence type="ECO:0000256" key="5">
    <source>
        <dbReference type="ARBA" id="ARBA00023002"/>
    </source>
</evidence>
<feature type="compositionally biased region" description="Acidic residues" evidence="7">
    <location>
        <begin position="133"/>
        <end position="149"/>
    </location>
</feature>
<dbReference type="EMBL" id="CAXITT010000312">
    <property type="protein sequence ID" value="CAL1538796.1"/>
    <property type="molecule type" value="Genomic_DNA"/>
</dbReference>
<feature type="region of interest" description="Disordered" evidence="7">
    <location>
        <begin position="1"/>
        <end position="47"/>
    </location>
</feature>
<keyword evidence="8" id="KW-0472">Membrane</keyword>
<feature type="domain" description="Fe2OG dioxygenase" evidence="9">
    <location>
        <begin position="430"/>
        <end position="532"/>
    </location>
</feature>
<feature type="compositionally biased region" description="Basic and acidic residues" evidence="7">
    <location>
        <begin position="250"/>
        <end position="268"/>
    </location>
</feature>
<organism evidence="10 11">
    <name type="scientific">Lymnaea stagnalis</name>
    <name type="common">Great pond snail</name>
    <name type="synonym">Helix stagnalis</name>
    <dbReference type="NCBI Taxonomy" id="6523"/>
    <lineage>
        <taxon>Eukaryota</taxon>
        <taxon>Metazoa</taxon>
        <taxon>Spiralia</taxon>
        <taxon>Lophotrochozoa</taxon>
        <taxon>Mollusca</taxon>
        <taxon>Gastropoda</taxon>
        <taxon>Heterobranchia</taxon>
        <taxon>Euthyneura</taxon>
        <taxon>Panpulmonata</taxon>
        <taxon>Hygrophila</taxon>
        <taxon>Lymnaeoidea</taxon>
        <taxon>Lymnaeidae</taxon>
        <taxon>Lymnaea</taxon>
    </lineage>
</organism>